<dbReference type="Gene3D" id="1.10.10.10">
    <property type="entry name" value="Winged helix-like DNA-binding domain superfamily/Winged helix DNA-binding domain"/>
    <property type="match status" value="1"/>
</dbReference>
<gene>
    <name evidence="1" type="ORF">DSCA_10060</name>
</gene>
<dbReference type="EMBL" id="AP021874">
    <property type="protein sequence ID" value="BBO67076.1"/>
    <property type="molecule type" value="Genomic_DNA"/>
</dbReference>
<dbReference type="Proteomes" id="UP000427906">
    <property type="component" value="Chromosome"/>
</dbReference>
<sequence>MNLKSSNTLLLLEIIAEEKETSQRYFSDTLNISLGLVNSFIKRLVKKGYCKVTTLPGNRIKYILTPSGAMEKTRLTYEYILSSFQIYKTAKNRLQKFFTMLEGEGARRVIFYGTGELCELAHHSMEGTQLDLIDVVDPSMAGERFSHLAVKTATRLKQMDYDIVVITVSGNYDEAIKTIQSAGVSMDKIRFLN</sequence>
<keyword evidence="2" id="KW-1185">Reference proteome</keyword>
<dbReference type="InterPro" id="IPR036390">
    <property type="entry name" value="WH_DNA-bd_sf"/>
</dbReference>
<dbReference type="RefSeq" id="WP_155315370.1">
    <property type="nucleotide sequence ID" value="NZ_AP021874.1"/>
</dbReference>
<dbReference type="AlphaFoldDB" id="A0A5K7YDL7"/>
<accession>A0A5K7YDL7</accession>
<dbReference type="SUPFAM" id="SSF46785">
    <property type="entry name" value="Winged helix' DNA-binding domain"/>
    <property type="match status" value="1"/>
</dbReference>
<proteinExistence type="predicted"/>
<dbReference type="Gene3D" id="3.40.50.720">
    <property type="entry name" value="NAD(P)-binding Rossmann-like Domain"/>
    <property type="match status" value="1"/>
</dbReference>
<dbReference type="OrthoDB" id="8537236at2"/>
<evidence type="ECO:0000313" key="1">
    <source>
        <dbReference type="EMBL" id="BBO67076.1"/>
    </source>
</evidence>
<evidence type="ECO:0000313" key="2">
    <source>
        <dbReference type="Proteomes" id="UP000427906"/>
    </source>
</evidence>
<reference evidence="1 2" key="1">
    <citation type="submission" date="2019-11" db="EMBL/GenBank/DDBJ databases">
        <title>Comparative genomics of hydrocarbon-degrading Desulfosarcina strains.</title>
        <authorList>
            <person name="Watanabe M."/>
            <person name="Kojima H."/>
            <person name="Fukui M."/>
        </authorList>
    </citation>
    <scope>NUCLEOTIDE SEQUENCE [LARGE SCALE GENOMIC DNA]</scope>
    <source>
        <strain evidence="1 2">PL12</strain>
    </source>
</reference>
<organism evidence="1 2">
    <name type="scientific">Desulfosarcina alkanivorans</name>
    <dbReference type="NCBI Taxonomy" id="571177"/>
    <lineage>
        <taxon>Bacteria</taxon>
        <taxon>Pseudomonadati</taxon>
        <taxon>Thermodesulfobacteriota</taxon>
        <taxon>Desulfobacteria</taxon>
        <taxon>Desulfobacterales</taxon>
        <taxon>Desulfosarcinaceae</taxon>
        <taxon>Desulfosarcina</taxon>
    </lineage>
</organism>
<dbReference type="KEGG" id="dalk:DSCA_10060"/>
<dbReference type="Pfam" id="PF13412">
    <property type="entry name" value="HTH_24"/>
    <property type="match status" value="1"/>
</dbReference>
<name>A0A5K7YDL7_9BACT</name>
<dbReference type="InterPro" id="IPR036388">
    <property type="entry name" value="WH-like_DNA-bd_sf"/>
</dbReference>
<protein>
    <submittedName>
        <fullName evidence="1">Transcriptional regulator</fullName>
    </submittedName>
</protein>